<sequence>MRNDKMKFLRRWARVNKNRYRLLTGTIRQRERYRRIALNKRKPPFTNISKSEYKEMSQKAKNIHRFDGYKKQWRSFDDYSRWYSNDWFKYDKKRRREQRIRNLR</sequence>
<protein>
    <submittedName>
        <fullName evidence="1">Uncharacterized protein</fullName>
    </submittedName>
</protein>
<accession>A0ABR2I6K6</accession>
<reference evidence="1 2" key="1">
    <citation type="submission" date="2024-04" db="EMBL/GenBank/DDBJ databases">
        <title>Tritrichomonas musculus Genome.</title>
        <authorList>
            <person name="Alves-Ferreira E."/>
            <person name="Grigg M."/>
            <person name="Lorenzi H."/>
            <person name="Galac M."/>
        </authorList>
    </citation>
    <scope>NUCLEOTIDE SEQUENCE [LARGE SCALE GENOMIC DNA]</scope>
    <source>
        <strain evidence="1 2">EAF2021</strain>
    </source>
</reference>
<keyword evidence="2" id="KW-1185">Reference proteome</keyword>
<evidence type="ECO:0000313" key="2">
    <source>
        <dbReference type="Proteomes" id="UP001470230"/>
    </source>
</evidence>
<evidence type="ECO:0000313" key="1">
    <source>
        <dbReference type="EMBL" id="KAK8858157.1"/>
    </source>
</evidence>
<gene>
    <name evidence="1" type="ORF">M9Y10_013258</name>
</gene>
<dbReference type="EMBL" id="JAPFFF010000019">
    <property type="protein sequence ID" value="KAK8858157.1"/>
    <property type="molecule type" value="Genomic_DNA"/>
</dbReference>
<name>A0ABR2I6K6_9EUKA</name>
<comment type="caution">
    <text evidence="1">The sequence shown here is derived from an EMBL/GenBank/DDBJ whole genome shotgun (WGS) entry which is preliminary data.</text>
</comment>
<proteinExistence type="predicted"/>
<dbReference type="Proteomes" id="UP001470230">
    <property type="component" value="Unassembled WGS sequence"/>
</dbReference>
<organism evidence="1 2">
    <name type="scientific">Tritrichomonas musculus</name>
    <dbReference type="NCBI Taxonomy" id="1915356"/>
    <lineage>
        <taxon>Eukaryota</taxon>
        <taxon>Metamonada</taxon>
        <taxon>Parabasalia</taxon>
        <taxon>Tritrichomonadida</taxon>
        <taxon>Tritrichomonadidae</taxon>
        <taxon>Tritrichomonas</taxon>
    </lineage>
</organism>